<dbReference type="Proteomes" id="UP000809789">
    <property type="component" value="Unassembled WGS sequence"/>
</dbReference>
<reference evidence="1" key="1">
    <citation type="submission" date="2021-07" db="EMBL/GenBank/DDBJ databases">
        <title>Elsinoe batatas strain:CRI-CJ2 Genome sequencing and assembly.</title>
        <authorList>
            <person name="Huang L."/>
        </authorList>
    </citation>
    <scope>NUCLEOTIDE SEQUENCE</scope>
    <source>
        <strain evidence="1">CRI-CJ2</strain>
    </source>
</reference>
<accession>A0A8K0KTA8</accession>
<dbReference type="AlphaFoldDB" id="A0A8K0KTA8"/>
<name>A0A8K0KTA8_9PEZI</name>
<protein>
    <submittedName>
        <fullName evidence="1">Uncharacterized protein</fullName>
    </submittedName>
</protein>
<sequence>MAPHSNSSSDSSQTTLDNLVDSQYDSVPEKVHRQVELFMDGTTNELERHQSEIDQINRDISGIDVMMRDQVMDAEELLARLAQVTEAASAQDEAVIRLRKDFKLLIRKVYESRQEMSSIQASNATALSRMRTKIQLLEHHQQRYVRKQQSEAQDLRMLVEALTSVQRSHAERLYALSAAHVQEGERVGSPDGAKLGKTGRTN</sequence>
<evidence type="ECO:0000313" key="1">
    <source>
        <dbReference type="EMBL" id="KAG8622895.1"/>
    </source>
</evidence>
<dbReference type="EMBL" id="JAESVG020000011">
    <property type="protein sequence ID" value="KAG8622895.1"/>
    <property type="molecule type" value="Genomic_DNA"/>
</dbReference>
<organism evidence="1 2">
    <name type="scientific">Elsinoe batatas</name>
    <dbReference type="NCBI Taxonomy" id="2601811"/>
    <lineage>
        <taxon>Eukaryota</taxon>
        <taxon>Fungi</taxon>
        <taxon>Dikarya</taxon>
        <taxon>Ascomycota</taxon>
        <taxon>Pezizomycotina</taxon>
        <taxon>Dothideomycetes</taxon>
        <taxon>Dothideomycetidae</taxon>
        <taxon>Myriangiales</taxon>
        <taxon>Elsinoaceae</taxon>
        <taxon>Elsinoe</taxon>
    </lineage>
</organism>
<keyword evidence="2" id="KW-1185">Reference proteome</keyword>
<gene>
    <name evidence="1" type="ORF">KVT40_009212</name>
</gene>
<comment type="caution">
    <text evidence="1">The sequence shown here is derived from an EMBL/GenBank/DDBJ whole genome shotgun (WGS) entry which is preliminary data.</text>
</comment>
<proteinExistence type="predicted"/>
<evidence type="ECO:0000313" key="2">
    <source>
        <dbReference type="Proteomes" id="UP000809789"/>
    </source>
</evidence>